<dbReference type="Proteomes" id="UP000248925">
    <property type="component" value="Unassembled WGS sequence"/>
</dbReference>
<name>A0A2W4CK32_9HYPH</name>
<dbReference type="EMBL" id="PCDP01000036">
    <property type="protein sequence ID" value="PZM13041.1"/>
    <property type="molecule type" value="Genomic_DNA"/>
</dbReference>
<dbReference type="GO" id="GO:0008168">
    <property type="term" value="F:methyltransferase activity"/>
    <property type="evidence" value="ECO:0007669"/>
    <property type="project" value="UniProtKB-KW"/>
</dbReference>
<evidence type="ECO:0000256" key="1">
    <source>
        <dbReference type="ARBA" id="ARBA00006817"/>
    </source>
</evidence>
<organism evidence="3 4">
    <name type="scientific">Rhizobium tubonense</name>
    <dbReference type="NCBI Taxonomy" id="484088"/>
    <lineage>
        <taxon>Bacteria</taxon>
        <taxon>Pseudomonadati</taxon>
        <taxon>Pseudomonadota</taxon>
        <taxon>Alphaproteobacteria</taxon>
        <taxon>Hyphomicrobiales</taxon>
        <taxon>Rhizobiaceae</taxon>
        <taxon>Rhizobium/Agrobacterium group</taxon>
        <taxon>Rhizobium</taxon>
    </lineage>
</organism>
<dbReference type="Pfam" id="PF08327">
    <property type="entry name" value="AHSA1"/>
    <property type="match status" value="1"/>
</dbReference>
<dbReference type="RefSeq" id="WP_111161235.1">
    <property type="nucleotide sequence ID" value="NZ_PCDP01000036.1"/>
</dbReference>
<gene>
    <name evidence="3" type="ORF">CPY51_16135</name>
</gene>
<sequence length="148" mass="17112">MTNTVEKTMELNAPVDRVWRALTDHRQFGEWFKVKLDAPFVPGRLATGQITYPGYEHVKWQATIKAMEEPRLFSFTWHPYAIEPDVDYSKETPTLVEFRLAPTATGTHLTVVETGFDALPPHRRSDALRMNDKGWAMQMENIKAHVER</sequence>
<dbReference type="GO" id="GO:0032259">
    <property type="term" value="P:methylation"/>
    <property type="evidence" value="ECO:0007669"/>
    <property type="project" value="UniProtKB-KW"/>
</dbReference>
<evidence type="ECO:0000313" key="4">
    <source>
        <dbReference type="Proteomes" id="UP000248925"/>
    </source>
</evidence>
<comment type="similarity">
    <text evidence="1">Belongs to the AHA1 family.</text>
</comment>
<keyword evidence="3" id="KW-0489">Methyltransferase</keyword>
<accession>A0A2W4CK32</accession>
<dbReference type="AlphaFoldDB" id="A0A2W4CK32"/>
<feature type="domain" description="Activator of Hsp90 ATPase homologue 1/2-like C-terminal" evidence="2">
    <location>
        <begin position="12"/>
        <end position="147"/>
    </location>
</feature>
<reference evidence="3 4" key="1">
    <citation type="journal article" date="2018" name="Sci. Rep.">
        <title>Rhizobium tumorigenes sp. nov., a novel plant tumorigenic bacterium isolated from cane gall tumors on thornless blackberry.</title>
        <authorList>
            <person name="Kuzmanovi N."/>
            <person name="Smalla K."/>
            <person name="Gronow S."/>
            <person name="PuBawska J."/>
        </authorList>
    </citation>
    <scope>NUCLEOTIDE SEQUENCE [LARGE SCALE GENOMIC DNA]</scope>
    <source>
        <strain evidence="3 4">CCBAU 85046</strain>
    </source>
</reference>
<evidence type="ECO:0000313" key="3">
    <source>
        <dbReference type="EMBL" id="PZM13041.1"/>
    </source>
</evidence>
<protein>
    <submittedName>
        <fullName evidence="3">Vanillate O-demethylase oxidoreductase VanB</fullName>
    </submittedName>
</protein>
<comment type="caution">
    <text evidence="3">The sequence shown here is derived from an EMBL/GenBank/DDBJ whole genome shotgun (WGS) entry which is preliminary data.</text>
</comment>
<dbReference type="OrthoDB" id="9800600at2"/>
<keyword evidence="4" id="KW-1185">Reference proteome</keyword>
<keyword evidence="3" id="KW-0808">Transferase</keyword>
<dbReference type="SUPFAM" id="SSF55961">
    <property type="entry name" value="Bet v1-like"/>
    <property type="match status" value="1"/>
</dbReference>
<dbReference type="CDD" id="cd08898">
    <property type="entry name" value="SRPBCC_CalC_Aha1-like_5"/>
    <property type="match status" value="1"/>
</dbReference>
<dbReference type="InterPro" id="IPR023393">
    <property type="entry name" value="START-like_dom_sf"/>
</dbReference>
<evidence type="ECO:0000259" key="2">
    <source>
        <dbReference type="Pfam" id="PF08327"/>
    </source>
</evidence>
<proteinExistence type="inferred from homology"/>
<dbReference type="InterPro" id="IPR013538">
    <property type="entry name" value="ASHA1/2-like_C"/>
</dbReference>
<dbReference type="Gene3D" id="3.30.530.20">
    <property type="match status" value="1"/>
</dbReference>